<accession>A0ABW3PHJ5</accession>
<dbReference type="PANTHER" id="PTHR13604">
    <property type="entry name" value="DC12-RELATED"/>
    <property type="match status" value="1"/>
</dbReference>
<comment type="similarity">
    <text evidence="1 8">Belongs to the SOS response-associated peptidase family.</text>
</comment>
<dbReference type="Gene3D" id="3.90.1680.10">
    <property type="entry name" value="SOS response associated peptidase-like"/>
    <property type="match status" value="1"/>
</dbReference>
<evidence type="ECO:0000256" key="7">
    <source>
        <dbReference type="ARBA" id="ARBA00023239"/>
    </source>
</evidence>
<evidence type="ECO:0000256" key="5">
    <source>
        <dbReference type="ARBA" id="ARBA00023124"/>
    </source>
</evidence>
<gene>
    <name evidence="9" type="ORF">ACFQ2T_04820</name>
</gene>
<organism evidence="9 10">
    <name type="scientific">Methylophilus flavus</name>
    <dbReference type="NCBI Taxonomy" id="640084"/>
    <lineage>
        <taxon>Bacteria</taxon>
        <taxon>Pseudomonadati</taxon>
        <taxon>Pseudomonadota</taxon>
        <taxon>Betaproteobacteria</taxon>
        <taxon>Nitrosomonadales</taxon>
        <taxon>Methylophilaceae</taxon>
        <taxon>Methylophilus</taxon>
    </lineage>
</organism>
<evidence type="ECO:0000256" key="1">
    <source>
        <dbReference type="ARBA" id="ARBA00008136"/>
    </source>
</evidence>
<evidence type="ECO:0000256" key="8">
    <source>
        <dbReference type="RuleBase" id="RU364100"/>
    </source>
</evidence>
<evidence type="ECO:0000313" key="9">
    <source>
        <dbReference type="EMBL" id="MFD1121815.1"/>
    </source>
</evidence>
<sequence length="209" mass="24395">MCSNYQPIKRSSNPWVKDHFKIDLPDADWKGHTWPMDKAPFIFMDNGILRCELGKFGLEPLWAKTKKNYGRWTYNARSETADKKPTFSPAWKHQRFGLVLAQQFFEPLYRDGKPDWAAISRKDNEPTAIGSLWESYPDHDTGEVVRSFSMLTVNADEHPFMRQFHEPGKEKRSVVIVEPGDFNKWLNANHEQARELIKLPNVNALEFEL</sequence>
<dbReference type="EMBL" id="JBHTLN010000001">
    <property type="protein sequence ID" value="MFD1121815.1"/>
    <property type="molecule type" value="Genomic_DNA"/>
</dbReference>
<reference evidence="10" key="1">
    <citation type="journal article" date="2019" name="Int. J. Syst. Evol. Microbiol.">
        <title>The Global Catalogue of Microorganisms (GCM) 10K type strain sequencing project: providing services to taxonomists for standard genome sequencing and annotation.</title>
        <authorList>
            <consortium name="The Broad Institute Genomics Platform"/>
            <consortium name="The Broad Institute Genome Sequencing Center for Infectious Disease"/>
            <person name="Wu L."/>
            <person name="Ma J."/>
        </authorList>
    </citation>
    <scope>NUCLEOTIDE SEQUENCE [LARGE SCALE GENOMIC DNA]</scope>
    <source>
        <strain evidence="10">CCUG 58411</strain>
    </source>
</reference>
<dbReference type="SUPFAM" id="SSF143081">
    <property type="entry name" value="BB1717-like"/>
    <property type="match status" value="1"/>
</dbReference>
<keyword evidence="4 8" id="KW-0378">Hydrolase</keyword>
<dbReference type="Proteomes" id="UP001597206">
    <property type="component" value="Unassembled WGS sequence"/>
</dbReference>
<evidence type="ECO:0000256" key="3">
    <source>
        <dbReference type="ARBA" id="ARBA00022763"/>
    </source>
</evidence>
<proteinExistence type="inferred from homology"/>
<evidence type="ECO:0000256" key="4">
    <source>
        <dbReference type="ARBA" id="ARBA00022801"/>
    </source>
</evidence>
<keyword evidence="7" id="KW-0456">Lyase</keyword>
<keyword evidence="10" id="KW-1185">Reference proteome</keyword>
<dbReference type="InterPro" id="IPR036590">
    <property type="entry name" value="SRAP-like"/>
</dbReference>
<protein>
    <recommendedName>
        <fullName evidence="8">Abasic site processing protein</fullName>
        <ecNumber evidence="8">3.4.-.-</ecNumber>
    </recommendedName>
</protein>
<keyword evidence="3" id="KW-0227">DNA damage</keyword>
<comment type="caution">
    <text evidence="9">The sequence shown here is derived from an EMBL/GenBank/DDBJ whole genome shotgun (WGS) entry which is preliminary data.</text>
</comment>
<dbReference type="PANTHER" id="PTHR13604:SF0">
    <property type="entry name" value="ABASIC SITE PROCESSING PROTEIN HMCES"/>
    <property type="match status" value="1"/>
</dbReference>
<dbReference type="Pfam" id="PF02586">
    <property type="entry name" value="SRAP"/>
    <property type="match status" value="1"/>
</dbReference>
<dbReference type="EC" id="3.4.-.-" evidence="8"/>
<evidence type="ECO:0000256" key="6">
    <source>
        <dbReference type="ARBA" id="ARBA00023125"/>
    </source>
</evidence>
<name>A0ABW3PHJ5_9PROT</name>
<keyword evidence="5" id="KW-0190">Covalent protein-DNA linkage</keyword>
<evidence type="ECO:0000256" key="2">
    <source>
        <dbReference type="ARBA" id="ARBA00022670"/>
    </source>
</evidence>
<keyword evidence="2 8" id="KW-0645">Protease</keyword>
<dbReference type="RefSeq" id="WP_379031236.1">
    <property type="nucleotide sequence ID" value="NZ_JBHTLN010000001.1"/>
</dbReference>
<keyword evidence="6" id="KW-0238">DNA-binding</keyword>
<dbReference type="InterPro" id="IPR003738">
    <property type="entry name" value="SRAP"/>
</dbReference>
<evidence type="ECO:0000313" key="10">
    <source>
        <dbReference type="Proteomes" id="UP001597206"/>
    </source>
</evidence>